<sequence length="94" mass="10668">MKRNLIALSLLFCTTANAEAIMWCLNQDGNKIVLTDEYCANKKSMIAYVLSNTAETITGCWTHDAMAVHVVWLGQYVRSYDYEGWTIIKKEATL</sequence>
<dbReference type="EMBL" id="LR796710">
    <property type="protein sequence ID" value="CAB4161431.1"/>
    <property type="molecule type" value="Genomic_DNA"/>
</dbReference>
<protein>
    <submittedName>
        <fullName evidence="1">Uncharacterized protein</fullName>
    </submittedName>
</protein>
<reference evidence="1" key="1">
    <citation type="submission" date="2020-04" db="EMBL/GenBank/DDBJ databases">
        <authorList>
            <person name="Chiriac C."/>
            <person name="Salcher M."/>
            <person name="Ghai R."/>
            <person name="Kavagutti S V."/>
        </authorList>
    </citation>
    <scope>NUCLEOTIDE SEQUENCE</scope>
</reference>
<evidence type="ECO:0000313" key="1">
    <source>
        <dbReference type="EMBL" id="CAB4161431.1"/>
    </source>
</evidence>
<organism evidence="1">
    <name type="scientific">uncultured Caudovirales phage</name>
    <dbReference type="NCBI Taxonomy" id="2100421"/>
    <lineage>
        <taxon>Viruses</taxon>
        <taxon>Duplodnaviria</taxon>
        <taxon>Heunggongvirae</taxon>
        <taxon>Uroviricota</taxon>
        <taxon>Caudoviricetes</taxon>
        <taxon>Peduoviridae</taxon>
        <taxon>Maltschvirus</taxon>
        <taxon>Maltschvirus maltsch</taxon>
    </lineage>
</organism>
<proteinExistence type="predicted"/>
<gene>
    <name evidence="1" type="ORF">UFOVP774_53</name>
</gene>
<accession>A0A6J5NVS9</accession>
<name>A0A6J5NVS9_9CAUD</name>